<feature type="binding site" evidence="19">
    <location>
        <position position="482"/>
    </location>
    <ligand>
        <name>ATP</name>
        <dbReference type="ChEBI" id="CHEBI:30616"/>
    </ligand>
</feature>
<proteinExistence type="predicted"/>
<dbReference type="InterPro" id="IPR017441">
    <property type="entry name" value="Protein_kinase_ATP_BS"/>
</dbReference>
<keyword evidence="11 19" id="KW-0067">ATP-binding</keyword>
<keyword evidence="13 20" id="KW-0472">Membrane</keyword>
<dbReference type="InterPro" id="IPR000719">
    <property type="entry name" value="Prot_kinase_dom"/>
</dbReference>
<dbReference type="InterPro" id="IPR025287">
    <property type="entry name" value="WAK_GUB"/>
</dbReference>
<evidence type="ECO:0000256" key="17">
    <source>
        <dbReference type="ARBA" id="ARBA00047899"/>
    </source>
</evidence>
<dbReference type="EnsemblPlants" id="OBART01G00980.1">
    <property type="protein sequence ID" value="OBART01G00980.1"/>
    <property type="gene ID" value="OBART01G00980"/>
</dbReference>
<dbReference type="Pfam" id="PF00314">
    <property type="entry name" value="Thaumatin"/>
    <property type="match status" value="1"/>
</dbReference>
<keyword evidence="23" id="KW-1185">Reference proteome</keyword>
<dbReference type="PROSITE" id="PS00107">
    <property type="entry name" value="PROTEIN_KINASE_ATP"/>
    <property type="match status" value="2"/>
</dbReference>
<keyword evidence="6 20" id="KW-0812">Transmembrane</keyword>
<accession>A0A0D3EIV4</accession>
<dbReference type="SUPFAM" id="SSF49870">
    <property type="entry name" value="Osmotin, thaumatin-like protein"/>
    <property type="match status" value="1"/>
</dbReference>
<evidence type="ECO:0000313" key="23">
    <source>
        <dbReference type="Proteomes" id="UP000026960"/>
    </source>
</evidence>
<evidence type="ECO:0000256" key="9">
    <source>
        <dbReference type="ARBA" id="ARBA00022741"/>
    </source>
</evidence>
<evidence type="ECO:0000256" key="15">
    <source>
        <dbReference type="ARBA" id="ARBA00023170"/>
    </source>
</evidence>
<dbReference type="Proteomes" id="UP000026960">
    <property type="component" value="Chromosome 1"/>
</dbReference>
<dbReference type="Gramene" id="OBART01G00980.1">
    <property type="protein sequence ID" value="OBART01G00980.1"/>
    <property type="gene ID" value="OBART01G00980"/>
</dbReference>
<evidence type="ECO:0000256" key="11">
    <source>
        <dbReference type="ARBA" id="ARBA00022840"/>
    </source>
</evidence>
<dbReference type="EC" id="2.7.11.1" evidence="2"/>
<evidence type="ECO:0000256" key="18">
    <source>
        <dbReference type="ARBA" id="ARBA00048679"/>
    </source>
</evidence>
<reference evidence="22" key="2">
    <citation type="submission" date="2015-03" db="UniProtKB">
        <authorList>
            <consortium name="EnsemblPlants"/>
        </authorList>
    </citation>
    <scope>IDENTIFICATION</scope>
</reference>
<sequence>MGRTIPAAGRLSQAVAASFSTPAPPEAKHRGVAAAAAAAALQMKGGRERRIKSEMERTVVAGVDRLNASHGALSRLLMVPDPLALADLGGACSSGGADGPWQRRRQSDYHYNQTKPMLLLLLRQAASEQVEVLPAPDFQEQPACVPFSCGHLEDIRYPFRLQGDPLGCGDEAYELVCRDGRAIIHINTGKYFVTDISYNESRFWVVDANLDNSSCPLPLWNNLPYFNDMGTKLYTSAARWATFLNCSRAINNGMYMPVACLSGNTSFVYVLTTSSSYYVQNIEPSCGYLAVIPVDDHTKNVPDYASYADVVKFMRNGFPVLFPRVESPSHSPVIKACARDTFQNFKEQMSSRNIQNWTSAIIGTELQFLGCVINYYSSATQVWVTLVLVFAVEIVKCIIVLCRFILAPLTVLTFLGYKYRKTRISIDAVEKFLRMQQAHGPKRYAYTEITAITGHFREKLGQGGYGSVYKGFLPGDGHVAIKMLSNSMCNGEEFISEVSTISRIHHVNVVRLVGFCSEELRRALVYEYMPCGSLDKYIFSPEKSLSWDKLNEIALGIARGIDYLHHGCDMQIMHFDIKPHNILLDSNFTPKVADFGLAKLYPRDDSLVPVSAARGTIGYIAPEMISRSFGTISCKADVYSFGMLLLDIAGGRRNREQHTSNSAHLYYPALVYDCLTRQEVSEISEDVGIHWVERKLCIVGFWCIQMKPAERPSMSEVVEMLESDDPDNLQANGQDLFDISLVDGFNVPMDFLPAPPPDQSPPCSKGPQCPANVTAQCPGELRAHGGCNSACRVFKQDKYCCTGNGTNTCEPTTYSLPFVRMCPDAYSYSRNDASSPGFTCPSGTNYQIIFCPPIDLTSSSPTSIAVAANNRQGKKVIAGIIVASVIGSTSVLTMVIAYITIKRRTRRRREIHEEEQEFEEIPLQGMPRRFTFQQLQEATDQFRDKLGEGGFGSVFLGKIGGERVAVKRLDRSGQGMREFLAEVQTIGSIHHINLVRLIGFCAEKSQRLLVYEHMPKGSLDRWIYHQQGVDIVTSVPPLDWQTRRKIITQVAKGLSYLHEECMKRIAHLDVKPQNILLDDKFNAKLSDFGLCKLIDRDKSQVITRMRGTPGYLAPEWLTSQITEKADVYSFGIVVMEIISGRKNVDTSRSEQSIHLITLLQEKVKSDQLVDLIDKDNNDMQVHEQEVIEMMKLAMWCLQIDCKRRPQMSEVIKALEGTISIETNIVHDFVALWAQLHLLPQIYPDPARL</sequence>
<dbReference type="Gene3D" id="3.30.200.20">
    <property type="entry name" value="Phosphorylase Kinase, domain 1"/>
    <property type="match status" value="2"/>
</dbReference>
<dbReference type="Gene3D" id="2.60.110.10">
    <property type="entry name" value="Thaumatin"/>
    <property type="match status" value="1"/>
</dbReference>
<comment type="catalytic activity">
    <reaction evidence="17">
        <text>L-threonyl-[protein] + ATP = O-phospho-L-threonyl-[protein] + ADP + H(+)</text>
        <dbReference type="Rhea" id="RHEA:46608"/>
        <dbReference type="Rhea" id="RHEA-COMP:11060"/>
        <dbReference type="Rhea" id="RHEA-COMP:11605"/>
        <dbReference type="ChEBI" id="CHEBI:15378"/>
        <dbReference type="ChEBI" id="CHEBI:30013"/>
        <dbReference type="ChEBI" id="CHEBI:30616"/>
        <dbReference type="ChEBI" id="CHEBI:61977"/>
        <dbReference type="ChEBI" id="CHEBI:456216"/>
        <dbReference type="EC" id="2.7.11.1"/>
    </reaction>
</comment>
<evidence type="ECO:0000256" key="3">
    <source>
        <dbReference type="ARBA" id="ARBA00022527"/>
    </source>
</evidence>
<keyword evidence="5" id="KW-0808">Transferase</keyword>
<dbReference type="SMART" id="SM00205">
    <property type="entry name" value="THN"/>
    <property type="match status" value="1"/>
</dbReference>
<dbReference type="InterPro" id="IPR037176">
    <property type="entry name" value="Osmotin/thaumatin-like_sf"/>
</dbReference>
<organism evidence="22">
    <name type="scientific">Oryza barthii</name>
    <dbReference type="NCBI Taxonomy" id="65489"/>
    <lineage>
        <taxon>Eukaryota</taxon>
        <taxon>Viridiplantae</taxon>
        <taxon>Streptophyta</taxon>
        <taxon>Embryophyta</taxon>
        <taxon>Tracheophyta</taxon>
        <taxon>Spermatophyta</taxon>
        <taxon>Magnoliopsida</taxon>
        <taxon>Liliopsida</taxon>
        <taxon>Poales</taxon>
        <taxon>Poaceae</taxon>
        <taxon>BOP clade</taxon>
        <taxon>Oryzoideae</taxon>
        <taxon>Oryzeae</taxon>
        <taxon>Oryzinae</taxon>
        <taxon>Oryza</taxon>
    </lineage>
</organism>
<dbReference type="PaxDb" id="65489-OBART01G00980.1"/>
<dbReference type="InterPro" id="IPR011009">
    <property type="entry name" value="Kinase-like_dom_sf"/>
</dbReference>
<reference evidence="22" key="1">
    <citation type="journal article" date="2009" name="Rice">
        <title>De Novo Next Generation Sequencing of Plant Genomes.</title>
        <authorList>
            <person name="Rounsley S."/>
            <person name="Marri P.R."/>
            <person name="Yu Y."/>
            <person name="He R."/>
            <person name="Sisneros N."/>
            <person name="Goicoechea J.L."/>
            <person name="Lee S.J."/>
            <person name="Angelova A."/>
            <person name="Kudrna D."/>
            <person name="Luo M."/>
            <person name="Affourtit J."/>
            <person name="Desany B."/>
            <person name="Knight J."/>
            <person name="Niazi F."/>
            <person name="Egholm M."/>
            <person name="Wing R.A."/>
        </authorList>
    </citation>
    <scope>NUCLEOTIDE SEQUENCE [LARGE SCALE GENOMIC DNA]</scope>
    <source>
        <strain evidence="22">cv. IRGC 105608</strain>
    </source>
</reference>
<dbReference type="eggNOG" id="KOG1187">
    <property type="taxonomic scope" value="Eukaryota"/>
</dbReference>
<keyword evidence="8" id="KW-0430">Lectin</keyword>
<dbReference type="PROSITE" id="PS51367">
    <property type="entry name" value="THAUMATIN_2"/>
    <property type="match status" value="1"/>
</dbReference>
<keyword evidence="16" id="KW-0325">Glycoprotein</keyword>
<feature type="transmembrane region" description="Helical" evidence="20">
    <location>
        <begin position="876"/>
        <end position="901"/>
    </location>
</feature>
<evidence type="ECO:0000256" key="20">
    <source>
        <dbReference type="SAM" id="Phobius"/>
    </source>
</evidence>
<dbReference type="GO" id="GO:0016020">
    <property type="term" value="C:membrane"/>
    <property type="evidence" value="ECO:0007669"/>
    <property type="project" value="UniProtKB-SubCell"/>
</dbReference>
<evidence type="ECO:0000256" key="8">
    <source>
        <dbReference type="ARBA" id="ARBA00022734"/>
    </source>
</evidence>
<dbReference type="Gene3D" id="1.10.510.10">
    <property type="entry name" value="Transferase(Phosphotransferase) domain 1"/>
    <property type="match status" value="2"/>
</dbReference>
<dbReference type="SMART" id="SM00220">
    <property type="entry name" value="S_TKc"/>
    <property type="match status" value="2"/>
</dbReference>
<evidence type="ECO:0000256" key="1">
    <source>
        <dbReference type="ARBA" id="ARBA00004479"/>
    </source>
</evidence>
<dbReference type="GO" id="GO:0030247">
    <property type="term" value="F:polysaccharide binding"/>
    <property type="evidence" value="ECO:0007669"/>
    <property type="project" value="InterPro"/>
</dbReference>
<keyword evidence="10" id="KW-0418">Kinase</keyword>
<evidence type="ECO:0000256" key="13">
    <source>
        <dbReference type="ARBA" id="ARBA00023136"/>
    </source>
</evidence>
<dbReference type="Pfam" id="PF00069">
    <property type="entry name" value="Pkinase"/>
    <property type="match status" value="2"/>
</dbReference>
<dbReference type="FunFam" id="3.30.200.20:FF:000178">
    <property type="entry name" value="serine/threonine-protein kinase PBS1-like"/>
    <property type="match status" value="2"/>
</dbReference>
<keyword evidence="9 19" id="KW-0547">Nucleotide-binding</keyword>
<dbReference type="PROSITE" id="PS00108">
    <property type="entry name" value="PROTEIN_KINASE_ST"/>
    <property type="match status" value="2"/>
</dbReference>
<evidence type="ECO:0000313" key="22">
    <source>
        <dbReference type="EnsemblPlants" id="OBART01G00980.1"/>
    </source>
</evidence>
<evidence type="ECO:0000256" key="4">
    <source>
        <dbReference type="ARBA" id="ARBA00022553"/>
    </source>
</evidence>
<evidence type="ECO:0000256" key="19">
    <source>
        <dbReference type="PROSITE-ProRule" id="PRU10141"/>
    </source>
</evidence>
<dbReference type="Pfam" id="PF13947">
    <property type="entry name" value="GUB_WAK_bind"/>
    <property type="match status" value="1"/>
</dbReference>
<dbReference type="PRINTS" id="PR00347">
    <property type="entry name" value="THAUMATIN"/>
</dbReference>
<evidence type="ECO:0000256" key="14">
    <source>
        <dbReference type="ARBA" id="ARBA00023157"/>
    </source>
</evidence>
<keyword evidence="4" id="KW-0597">Phosphoprotein</keyword>
<evidence type="ECO:0000256" key="12">
    <source>
        <dbReference type="ARBA" id="ARBA00022989"/>
    </source>
</evidence>
<evidence type="ECO:0000256" key="10">
    <source>
        <dbReference type="ARBA" id="ARBA00022777"/>
    </source>
</evidence>
<evidence type="ECO:0000256" key="7">
    <source>
        <dbReference type="ARBA" id="ARBA00022729"/>
    </source>
</evidence>
<evidence type="ECO:0000256" key="16">
    <source>
        <dbReference type="ARBA" id="ARBA00023180"/>
    </source>
</evidence>
<evidence type="ECO:0000256" key="5">
    <source>
        <dbReference type="ARBA" id="ARBA00022679"/>
    </source>
</evidence>
<evidence type="ECO:0000256" key="2">
    <source>
        <dbReference type="ARBA" id="ARBA00012513"/>
    </source>
</evidence>
<feature type="domain" description="Protein kinase" evidence="21">
    <location>
        <begin position="940"/>
        <end position="1229"/>
    </location>
</feature>
<dbReference type="InterPro" id="IPR008271">
    <property type="entry name" value="Ser/Thr_kinase_AS"/>
</dbReference>
<evidence type="ECO:0000259" key="21">
    <source>
        <dbReference type="PROSITE" id="PS50011"/>
    </source>
</evidence>
<dbReference type="GO" id="GO:0005524">
    <property type="term" value="F:ATP binding"/>
    <property type="evidence" value="ECO:0007669"/>
    <property type="project" value="UniProtKB-UniRule"/>
</dbReference>
<dbReference type="PANTHER" id="PTHR27009">
    <property type="entry name" value="RUST RESISTANCE KINASE LR10-RELATED"/>
    <property type="match status" value="1"/>
</dbReference>
<dbReference type="STRING" id="65489.A0A0D3EIV4"/>
<dbReference type="SUPFAM" id="SSF56112">
    <property type="entry name" value="Protein kinase-like (PK-like)"/>
    <property type="match status" value="2"/>
</dbReference>
<dbReference type="FunFam" id="1.10.510.10:FF:000248">
    <property type="entry name" value="S-receptor-like kinase 5"/>
    <property type="match status" value="1"/>
</dbReference>
<dbReference type="PROSITE" id="PS50011">
    <property type="entry name" value="PROTEIN_KINASE_DOM"/>
    <property type="match status" value="2"/>
</dbReference>
<evidence type="ECO:0000256" key="6">
    <source>
        <dbReference type="ARBA" id="ARBA00022692"/>
    </source>
</evidence>
<protein>
    <recommendedName>
        <fullName evidence="2">non-specific serine/threonine protein kinase</fullName>
        <ecNumber evidence="2">2.7.11.1</ecNumber>
    </recommendedName>
</protein>
<dbReference type="FunFam" id="1.10.510.10:FF:000590">
    <property type="entry name" value="PR5-like receptor kinase"/>
    <property type="match status" value="1"/>
</dbReference>
<dbReference type="InterPro" id="IPR045874">
    <property type="entry name" value="LRK10/LRL21-25-like"/>
</dbReference>
<feature type="domain" description="Protein kinase" evidence="21">
    <location>
        <begin position="454"/>
        <end position="737"/>
    </location>
</feature>
<keyword evidence="15" id="KW-0675">Receptor</keyword>
<keyword evidence="12 20" id="KW-1133">Transmembrane helix</keyword>
<name>A0A0D3EIV4_9ORYZ</name>
<keyword evidence="3" id="KW-0723">Serine/threonine-protein kinase</keyword>
<keyword evidence="7" id="KW-0732">Signal</keyword>
<dbReference type="InterPro" id="IPR001938">
    <property type="entry name" value="Thaumatin"/>
</dbReference>
<dbReference type="AlphaFoldDB" id="A0A0D3EIV4"/>
<comment type="subcellular location">
    <subcellularLocation>
        <location evidence="1">Membrane</location>
        <topology evidence="1">Single-pass type I membrane protein</topology>
    </subcellularLocation>
</comment>
<comment type="catalytic activity">
    <reaction evidence="18">
        <text>L-seryl-[protein] + ATP = O-phospho-L-seryl-[protein] + ADP + H(+)</text>
        <dbReference type="Rhea" id="RHEA:17989"/>
        <dbReference type="Rhea" id="RHEA-COMP:9863"/>
        <dbReference type="Rhea" id="RHEA-COMP:11604"/>
        <dbReference type="ChEBI" id="CHEBI:15378"/>
        <dbReference type="ChEBI" id="CHEBI:29999"/>
        <dbReference type="ChEBI" id="CHEBI:30616"/>
        <dbReference type="ChEBI" id="CHEBI:83421"/>
        <dbReference type="ChEBI" id="CHEBI:456216"/>
        <dbReference type="EC" id="2.7.11.1"/>
    </reaction>
</comment>
<dbReference type="CDD" id="cd14066">
    <property type="entry name" value="STKc_IRAK"/>
    <property type="match status" value="1"/>
</dbReference>
<feature type="binding site" evidence="19">
    <location>
        <position position="967"/>
    </location>
    <ligand>
        <name>ATP</name>
        <dbReference type="ChEBI" id="CHEBI:30616"/>
    </ligand>
</feature>
<keyword evidence="14" id="KW-1015">Disulfide bond</keyword>
<dbReference type="GO" id="GO:0004674">
    <property type="term" value="F:protein serine/threonine kinase activity"/>
    <property type="evidence" value="ECO:0007669"/>
    <property type="project" value="UniProtKB-KW"/>
</dbReference>